<keyword evidence="2" id="KW-0472">Membrane</keyword>
<gene>
    <name evidence="3" type="ORF">CUTER_08585</name>
</gene>
<evidence type="ECO:0000256" key="1">
    <source>
        <dbReference type="SAM" id="MobiDB-lite"/>
    </source>
</evidence>
<feature type="transmembrane region" description="Helical" evidence="2">
    <location>
        <begin position="6"/>
        <end position="26"/>
    </location>
</feature>
<dbReference type="InterPro" id="IPR025341">
    <property type="entry name" value="DUF4247"/>
</dbReference>
<reference evidence="3 4" key="1">
    <citation type="journal article" date="2015" name="Genome Announc.">
        <title>Virulence Factor Genes Detected in the Complete Genome Sequence of Corynebacterium uterequi DSM 45634, Isolated from the Uterus of a Maiden Mare.</title>
        <authorList>
            <person name="Ruckert C."/>
            <person name="Kriete M."/>
            <person name="Jaenicke S."/>
            <person name="Winkler A."/>
            <person name="Tauch A."/>
        </authorList>
    </citation>
    <scope>NUCLEOTIDE SEQUENCE [LARGE SCALE GENOMIC DNA]</scope>
    <source>
        <strain evidence="3 4">DSM 45634</strain>
    </source>
</reference>
<sequence>MNPRSYNIAAIICLIMGVLLIIFGLAAGTKPRAEAAVSSNYERIAANTYRCHDTPSKVADDLEKKFTVRARSTDDATGTVYLRAKDRIVSISGTASDCQIRVEDLGRYHNGGFIFLGPGFAPPAPSGSSGGSSGASSGSGGSGVGSGSSSSGVK</sequence>
<feature type="compositionally biased region" description="Gly residues" evidence="1">
    <location>
        <begin position="128"/>
        <end position="146"/>
    </location>
</feature>
<evidence type="ECO:0000313" key="3">
    <source>
        <dbReference type="EMBL" id="AKK11699.1"/>
    </source>
</evidence>
<keyword evidence="2" id="KW-0812">Transmembrane</keyword>
<dbReference type="AlphaFoldDB" id="A0A0G3HEI6"/>
<name>A0A0G3HEI6_9CORY</name>
<dbReference type="STRING" id="1072256.CUTER_08585"/>
<accession>A0A0G3HEI6</accession>
<evidence type="ECO:0000256" key="2">
    <source>
        <dbReference type="SAM" id="Phobius"/>
    </source>
</evidence>
<dbReference type="Pfam" id="PF14042">
    <property type="entry name" value="DUF4247"/>
    <property type="match status" value="1"/>
</dbReference>
<dbReference type="KEGG" id="cut:CUTER_08585"/>
<reference evidence="4" key="2">
    <citation type="submission" date="2015-05" db="EMBL/GenBank/DDBJ databases">
        <title>Complete genome sequence of Corynebacterium uterequi DSM 45634, isolated from the uterus of a maiden mare.</title>
        <authorList>
            <person name="Ruckert C."/>
            <person name="Albersmeier A."/>
            <person name="Winkler A."/>
            <person name="Tauch A."/>
        </authorList>
    </citation>
    <scope>NUCLEOTIDE SEQUENCE [LARGE SCALE GENOMIC DNA]</scope>
    <source>
        <strain evidence="4">DSM 45634</strain>
    </source>
</reference>
<keyword evidence="4" id="KW-1185">Reference proteome</keyword>
<organism evidence="3 4">
    <name type="scientific">Corynebacterium uterequi</name>
    <dbReference type="NCBI Taxonomy" id="1072256"/>
    <lineage>
        <taxon>Bacteria</taxon>
        <taxon>Bacillati</taxon>
        <taxon>Actinomycetota</taxon>
        <taxon>Actinomycetes</taxon>
        <taxon>Mycobacteriales</taxon>
        <taxon>Corynebacteriaceae</taxon>
        <taxon>Corynebacterium</taxon>
    </lineage>
</organism>
<dbReference type="Proteomes" id="UP000035548">
    <property type="component" value="Chromosome"/>
</dbReference>
<dbReference type="EMBL" id="CP011546">
    <property type="protein sequence ID" value="AKK11699.1"/>
    <property type="molecule type" value="Genomic_DNA"/>
</dbReference>
<dbReference type="PATRIC" id="fig|1072256.5.peg.1693"/>
<keyword evidence="2" id="KW-1133">Transmembrane helix</keyword>
<proteinExistence type="predicted"/>
<feature type="region of interest" description="Disordered" evidence="1">
    <location>
        <begin position="123"/>
        <end position="154"/>
    </location>
</feature>
<evidence type="ECO:0000313" key="4">
    <source>
        <dbReference type="Proteomes" id="UP000035548"/>
    </source>
</evidence>
<protein>
    <submittedName>
        <fullName evidence="3">Putative DUF4247 family protein</fullName>
    </submittedName>
</protein>